<name>A0A161YNF6_9CLOT</name>
<sequence length="44" mass="4764">MNKNKKTKNIKMNKAIENTGNSNSIDALNAASGHPTKNGTHKNK</sequence>
<protein>
    <submittedName>
        <fullName evidence="2">Uncharacterized protein</fullName>
    </submittedName>
</protein>
<organism evidence="2 3">
    <name type="scientific">Clostridium magnum DSM 2767</name>
    <dbReference type="NCBI Taxonomy" id="1121326"/>
    <lineage>
        <taxon>Bacteria</taxon>
        <taxon>Bacillati</taxon>
        <taxon>Bacillota</taxon>
        <taxon>Clostridia</taxon>
        <taxon>Eubacteriales</taxon>
        <taxon>Clostridiaceae</taxon>
        <taxon>Clostridium</taxon>
    </lineage>
</organism>
<evidence type="ECO:0000313" key="3">
    <source>
        <dbReference type="Proteomes" id="UP000076603"/>
    </source>
</evidence>
<keyword evidence="3" id="KW-1185">Reference proteome</keyword>
<dbReference type="AlphaFoldDB" id="A0A161YNF6"/>
<comment type="caution">
    <text evidence="2">The sequence shown here is derived from an EMBL/GenBank/DDBJ whole genome shotgun (WGS) entry which is preliminary data.</text>
</comment>
<dbReference type="RefSeq" id="WP_278330198.1">
    <property type="nucleotide sequence ID" value="NZ_FQXL01000004.1"/>
</dbReference>
<dbReference type="PATRIC" id="fig|1121326.3.peg.2040"/>
<dbReference type="EMBL" id="LWAE01000002">
    <property type="protein sequence ID" value="KZL92242.1"/>
    <property type="molecule type" value="Genomic_DNA"/>
</dbReference>
<accession>A0A161YNF6</accession>
<feature type="compositionally biased region" description="Basic residues" evidence="1">
    <location>
        <begin position="1"/>
        <end position="11"/>
    </location>
</feature>
<feature type="region of interest" description="Disordered" evidence="1">
    <location>
        <begin position="1"/>
        <end position="44"/>
    </location>
</feature>
<evidence type="ECO:0000313" key="2">
    <source>
        <dbReference type="EMBL" id="KZL92242.1"/>
    </source>
</evidence>
<gene>
    <name evidence="2" type="ORF">CLMAG_20510</name>
</gene>
<feature type="compositionally biased region" description="Polar residues" evidence="1">
    <location>
        <begin position="16"/>
        <end position="26"/>
    </location>
</feature>
<dbReference type="Proteomes" id="UP000076603">
    <property type="component" value="Unassembled WGS sequence"/>
</dbReference>
<reference evidence="2 3" key="1">
    <citation type="submission" date="2016-04" db="EMBL/GenBank/DDBJ databases">
        <title>Genome sequence of Clostridium magnum DSM 2767.</title>
        <authorList>
            <person name="Poehlein A."/>
            <person name="Uhlig R."/>
            <person name="Fischer R."/>
            <person name="Bahl H."/>
            <person name="Daniel R."/>
        </authorList>
    </citation>
    <scope>NUCLEOTIDE SEQUENCE [LARGE SCALE GENOMIC DNA]</scope>
    <source>
        <strain evidence="2 3">DSM 2767</strain>
    </source>
</reference>
<proteinExistence type="predicted"/>
<evidence type="ECO:0000256" key="1">
    <source>
        <dbReference type="SAM" id="MobiDB-lite"/>
    </source>
</evidence>